<gene>
    <name evidence="10" type="ORF">K493DRAFT_304322</name>
</gene>
<dbReference type="Proteomes" id="UP000193498">
    <property type="component" value="Unassembled WGS sequence"/>
</dbReference>
<dbReference type="SUPFAM" id="SSF47576">
    <property type="entry name" value="Calponin-homology domain, CH-domain"/>
    <property type="match status" value="1"/>
</dbReference>
<evidence type="ECO:0000259" key="9">
    <source>
        <dbReference type="PROSITE" id="PS51460"/>
    </source>
</evidence>
<keyword evidence="6" id="KW-0175">Coiled coil</keyword>
<dbReference type="InterPro" id="IPR036872">
    <property type="entry name" value="CH_dom_sf"/>
</dbReference>
<feature type="coiled-coil region" evidence="6">
    <location>
        <begin position="664"/>
        <end position="698"/>
    </location>
</feature>
<keyword evidence="2" id="KW-0963">Cytoplasm</keyword>
<dbReference type="Gene3D" id="1.20.58.60">
    <property type="match status" value="2"/>
</dbReference>
<dbReference type="Gene3D" id="1.10.418.10">
    <property type="entry name" value="Calponin-like domain"/>
    <property type="match status" value="2"/>
</dbReference>
<dbReference type="InterPro" id="IPR018159">
    <property type="entry name" value="Spectrin/alpha-actinin"/>
</dbReference>
<evidence type="ECO:0000256" key="7">
    <source>
        <dbReference type="SAM" id="MobiDB-lite"/>
    </source>
</evidence>
<evidence type="ECO:0000313" key="11">
    <source>
        <dbReference type="Proteomes" id="UP000193498"/>
    </source>
</evidence>
<dbReference type="GO" id="GO:0005856">
    <property type="term" value="C:cytoskeleton"/>
    <property type="evidence" value="ECO:0007669"/>
    <property type="project" value="UniProtKB-SubCell"/>
</dbReference>
<dbReference type="PROSITE" id="PS50021">
    <property type="entry name" value="CH"/>
    <property type="match status" value="2"/>
</dbReference>
<feature type="coiled-coil region" evidence="6">
    <location>
        <begin position="751"/>
        <end position="778"/>
    </location>
</feature>
<dbReference type="Gene3D" id="3.30.920.20">
    <property type="entry name" value="Gas2-like domain"/>
    <property type="match status" value="1"/>
</dbReference>
<keyword evidence="4" id="KW-0009">Actin-binding</keyword>
<dbReference type="InterPro" id="IPR036534">
    <property type="entry name" value="GAR_dom_sf"/>
</dbReference>
<evidence type="ECO:0008006" key="12">
    <source>
        <dbReference type="Google" id="ProtNLM"/>
    </source>
</evidence>
<dbReference type="SMART" id="SM00150">
    <property type="entry name" value="SPEC"/>
    <property type="match status" value="2"/>
</dbReference>
<keyword evidence="5" id="KW-0206">Cytoskeleton</keyword>
<protein>
    <recommendedName>
        <fullName evidence="12">Calponin-homology (CH) domain-containing protein</fullName>
    </recommendedName>
</protein>
<evidence type="ECO:0000256" key="1">
    <source>
        <dbReference type="ARBA" id="ARBA00004245"/>
    </source>
</evidence>
<dbReference type="GO" id="GO:0003779">
    <property type="term" value="F:actin binding"/>
    <property type="evidence" value="ECO:0007669"/>
    <property type="project" value="UniProtKB-KW"/>
</dbReference>
<feature type="compositionally biased region" description="Polar residues" evidence="7">
    <location>
        <begin position="2164"/>
        <end position="2187"/>
    </location>
</feature>
<feature type="domain" description="Calponin-homology (CH)" evidence="8">
    <location>
        <begin position="218"/>
        <end position="333"/>
    </location>
</feature>
<dbReference type="PANTHER" id="PTHR11915">
    <property type="entry name" value="SPECTRIN/FILAMIN RELATED CYTOSKELETAL PROTEIN"/>
    <property type="match status" value="1"/>
</dbReference>
<dbReference type="SUPFAM" id="SSF46966">
    <property type="entry name" value="Spectrin repeat"/>
    <property type="match status" value="2"/>
</dbReference>
<feature type="region of interest" description="Disordered" evidence="7">
    <location>
        <begin position="2160"/>
        <end position="2208"/>
    </location>
</feature>
<accession>A0A1Y1XZD7</accession>
<dbReference type="GO" id="GO:0008017">
    <property type="term" value="F:microtubule binding"/>
    <property type="evidence" value="ECO:0007669"/>
    <property type="project" value="InterPro"/>
</dbReference>
<comment type="subcellular location">
    <subcellularLocation>
        <location evidence="1">Cytoplasm</location>
        <location evidence="1">Cytoskeleton</location>
    </subcellularLocation>
</comment>
<reference evidence="10 11" key="1">
    <citation type="submission" date="2016-07" db="EMBL/GenBank/DDBJ databases">
        <title>Pervasive Adenine N6-methylation of Active Genes in Fungi.</title>
        <authorList>
            <consortium name="DOE Joint Genome Institute"/>
            <person name="Mondo S.J."/>
            <person name="Dannebaum R.O."/>
            <person name="Kuo R.C."/>
            <person name="Labutti K."/>
            <person name="Haridas S."/>
            <person name="Kuo A."/>
            <person name="Salamov A."/>
            <person name="Ahrendt S.R."/>
            <person name="Lipzen A."/>
            <person name="Sullivan W."/>
            <person name="Andreopoulos W.B."/>
            <person name="Clum A."/>
            <person name="Lindquist E."/>
            <person name="Daum C."/>
            <person name="Ramamoorthy G.K."/>
            <person name="Gryganskyi A."/>
            <person name="Culley D."/>
            <person name="Magnuson J.K."/>
            <person name="James T.Y."/>
            <person name="O'Malley M.A."/>
            <person name="Stajich J.E."/>
            <person name="Spatafora J.W."/>
            <person name="Visel A."/>
            <person name="Grigoriev I.V."/>
        </authorList>
    </citation>
    <scope>NUCLEOTIDE SEQUENCE [LARGE SCALE GENOMIC DNA]</scope>
    <source>
        <strain evidence="10 11">CBS 931.73</strain>
    </source>
</reference>
<evidence type="ECO:0000256" key="4">
    <source>
        <dbReference type="ARBA" id="ARBA00023203"/>
    </source>
</evidence>
<dbReference type="InterPro" id="IPR001715">
    <property type="entry name" value="CH_dom"/>
</dbReference>
<dbReference type="SMART" id="SM00243">
    <property type="entry name" value="GAS2"/>
    <property type="match status" value="1"/>
</dbReference>
<dbReference type="InParanoid" id="A0A1Y1XZD7"/>
<sequence>MTTPLLDGWEQGGRRLYQELDFEAGWRVKPQPSVSMSQTTLRGSVSSFCLSTNPPLGTKTHCAPPKFSDKLLTLSSTYEEIQRKTFTKWINFQLALKEDHIASIETGFRDGERLLKLLEVLSKQPLPKVEDVSSPTQGRSNVETALLFLEKTLGEPLSCLNSKDIEEGNITHLLELIWQLILKFQIQQIADERPINPAETGFGHCTGDVENVQNAARMDTKDLLMRWVQSQLANYGEIGPRVEDFHESWKDGVAFSTLIHRHDPNSIAHPKLVRIRAEKGREEWEGILNEAFLIAHESMGIPLLLDAEDLLCVKLPDERSIMTYVSQFYTIFARKHKDLQSQTILVAAHTESSIDRAQKKHERHTEDPLVVGDRLISKAQQSLKALPAIPDLKTELGRLTLGDYWVTLTSSESVAAELAQDVRQFVSMAEKSTAEGDTCEEVYRSQVKEQSERVVAEYEELRRAISELSCACKDHQAIVDKIEEISVFEKAIDELTSDIHRLRAMRQADTPRRERSSLLSSVSHDLEELEHSIILIVEEMPTHCPAYLHSAQESLNCSLLSAKTLITEESLQLKQDKSTEDLLSRLDEATAKLEEGAASIAEVEANLLSCALDFGKYKTVLSEQKALLKSSFNSLKAMESELSALLSPSNFPGKTDACDIPSKLSTAESLVQKWQDRLNVLNNEIQRFEELFKYLQIEKLMQSKLVSIKADIDSWDEESAEHAMAQTGNGLRLLRKKFQDMAIIYAKAMDIQLAQERHAQLEESLKESELIYEQKRGELNNKGTPTRWQDTAKDIENVLERLRSTLSSRILAHGLSCTPRQHDELHQEIGQLEREISTFKDATWASFEMQTTERLGESSSGIRIIIENIHQVLLGSWIEVQESLERRKKEVRMISRGFEFGKLADKLEMKMSDIGLLAKKIVDQEELRNEAESQLLTFKQQIEHLSLEFGELFNSDDDVYAKRLAELEDTYEYTRNYLIESLKESNSNQWWCQAGAAKVIITGVEQVCDSVTTQFNELTTQSRVDSLLLKLKEGDLNLEQFEKKELDHLAYIKNSLDCLPDEERPEDMDRIVADFEDIQLRVSNLRRNLRNNSELLGILGEVLPMENGLKILNALLDDKNAEIVQLIREAKWSPALSDVSLLQAKYEALDQQLTDIKKKYIIGHSRSIATVIDLLQSSPHTSIAEKRTRILEERDRALAKYESLRSTMERGTLLILQSASVVEVFSMAKNLKASIDEVRDLLDSLVVYSESGNTTIESKLKLLEKGLEELGSQVRIIPEMEAFLAGGDIEKSSLEALQAAISQYEVLVQSRRSISAEFTQKRDLLHRDRIHDEYLELYHDLTVWIGETMHLLSTEDISDGVASLEAQLKDTLQINSDISERHVMLLALDTLRVEYEKYSKSPDSSTELQAMIHSGRELDILWDSLKELSASVTSRLQSKLMYLRFVVATQNLSSVLGGIHSEIESADPIMIANETVLNWREKLDEVEQETSSAFAAAREHCSPEHTDFLQRENAAAEAMLGRIKVDLAAFLASMKNSRLMAVYLDDAEDFRCALVSRHQEIASARNTFNVIKGESYPDDELQLEHFAQAYLDLELSLRGHTARYDHLREYYFTILAQSPDSADKIGQTQDSIESEWTSLSKMYNGMKKEAELLRLHVQWHQQLRVAEKTLSAVETRLERLLGVAEIDLHQEEKHIEQEQEKCRSGVDFIEHPHWSSLSKNLHPNLPSLKQRYSSIQARLAKLDLAPYELRNALGKEILGSICSQLDVLDRKIDTIKKNDDVSVDVEGELKKAESTLTKTIMERFKQFDGLFGTSSEVDEKLQSERKTVEVRAKSLQASLAQLKGKFERAQEFHELVNRIDNAMGSSLDLIEQNPEGREATHAALKELESSYNMLSQSIPLEIEKAISLAEGMDDWDIQERLEILPEQWEEMKILITTRLLELEDLMKRKSPRTGLSSVATGKRLPTRSRSMSPHITWQFKLTDSKSTWRPTSPVTGSYMRPTKASLSKMSAANQSFKWLRRPAGTAPPSLLAPSLSQIKKTLQACPDTQSPLPPIPTKMMSSSPNAYASDPKDPLDVEIGRVVNSCPISIKVIRANEKGHYWIGEIYPKLCYCRLLITKMVMVRVGGGWAELSRFLSEHYSFERRFIAISMEWASSQKEADRGSSATAADTPTLPANSGTTGPTDTELTPMGKTAQAKPAITTRLTAA</sequence>
<dbReference type="OrthoDB" id="10017054at2759"/>
<feature type="domain" description="GAR" evidence="9">
    <location>
        <begin position="2070"/>
        <end position="2143"/>
    </location>
</feature>
<dbReference type="InterPro" id="IPR001589">
    <property type="entry name" value="Actinin_actin-bd_CS"/>
</dbReference>
<dbReference type="EMBL" id="MCFE01000340">
    <property type="protein sequence ID" value="ORX91127.1"/>
    <property type="molecule type" value="Genomic_DNA"/>
</dbReference>
<keyword evidence="11" id="KW-1185">Reference proteome</keyword>
<organism evidence="10 11">
    <name type="scientific">Basidiobolus meristosporus CBS 931.73</name>
    <dbReference type="NCBI Taxonomy" id="1314790"/>
    <lineage>
        <taxon>Eukaryota</taxon>
        <taxon>Fungi</taxon>
        <taxon>Fungi incertae sedis</taxon>
        <taxon>Zoopagomycota</taxon>
        <taxon>Entomophthoromycotina</taxon>
        <taxon>Basidiobolomycetes</taxon>
        <taxon>Basidiobolales</taxon>
        <taxon>Basidiobolaceae</taxon>
        <taxon>Basidiobolus</taxon>
    </lineage>
</organism>
<dbReference type="PROSITE" id="PS51460">
    <property type="entry name" value="GAR"/>
    <property type="match status" value="1"/>
</dbReference>
<feature type="coiled-coil region" evidence="6">
    <location>
        <begin position="1109"/>
        <end position="1159"/>
    </location>
</feature>
<evidence type="ECO:0000256" key="6">
    <source>
        <dbReference type="SAM" id="Coils"/>
    </source>
</evidence>
<evidence type="ECO:0000256" key="5">
    <source>
        <dbReference type="ARBA" id="ARBA00023212"/>
    </source>
</evidence>
<dbReference type="InterPro" id="IPR003108">
    <property type="entry name" value="GAR_dom"/>
</dbReference>
<evidence type="ECO:0000259" key="8">
    <source>
        <dbReference type="PROSITE" id="PS50021"/>
    </source>
</evidence>
<keyword evidence="3" id="KW-0677">Repeat</keyword>
<proteinExistence type="predicted"/>
<dbReference type="PROSITE" id="PS00019">
    <property type="entry name" value="ACTININ_1"/>
    <property type="match status" value="1"/>
</dbReference>
<feature type="domain" description="Calponin-homology (CH)" evidence="8">
    <location>
        <begin position="80"/>
        <end position="185"/>
    </location>
</feature>
<evidence type="ECO:0000313" key="10">
    <source>
        <dbReference type="EMBL" id="ORX91127.1"/>
    </source>
</evidence>
<dbReference type="STRING" id="1314790.A0A1Y1XZD7"/>
<evidence type="ECO:0000256" key="3">
    <source>
        <dbReference type="ARBA" id="ARBA00022737"/>
    </source>
</evidence>
<dbReference type="SUPFAM" id="SSF143575">
    <property type="entry name" value="GAS2 domain-like"/>
    <property type="match status" value="1"/>
</dbReference>
<name>A0A1Y1XZD7_9FUNG</name>
<evidence type="ECO:0000256" key="2">
    <source>
        <dbReference type="ARBA" id="ARBA00022490"/>
    </source>
</evidence>
<dbReference type="Pfam" id="PF02187">
    <property type="entry name" value="GAS2"/>
    <property type="match status" value="1"/>
</dbReference>
<feature type="coiled-coil region" evidence="6">
    <location>
        <begin position="921"/>
        <end position="948"/>
    </location>
</feature>
<comment type="caution">
    <text evidence="10">The sequence shown here is derived from an EMBL/GenBank/DDBJ whole genome shotgun (WGS) entry which is preliminary data.</text>
</comment>
<dbReference type="SMART" id="SM00033">
    <property type="entry name" value="CH"/>
    <property type="match status" value="2"/>
</dbReference>
<dbReference type="Pfam" id="PF00307">
    <property type="entry name" value="CH"/>
    <property type="match status" value="2"/>
</dbReference>